<dbReference type="GO" id="GO:0003677">
    <property type="term" value="F:DNA binding"/>
    <property type="evidence" value="ECO:0007669"/>
    <property type="project" value="InterPro"/>
</dbReference>
<dbReference type="InterPro" id="IPR019067">
    <property type="entry name" value="Restrct_endonuc_II_MamI"/>
</dbReference>
<dbReference type="Proteomes" id="UP000480266">
    <property type="component" value="Unassembled WGS sequence"/>
</dbReference>
<dbReference type="AlphaFoldDB" id="A0A7C9RHK4"/>
<comment type="caution">
    <text evidence="1">The sequence shown here is derived from an EMBL/GenBank/DDBJ whole genome shotgun (WGS) entry which is preliminary data.</text>
</comment>
<gene>
    <name evidence="1" type="ORF">G4V63_19215</name>
</gene>
<name>A0A7C9RHK4_9BRAD</name>
<dbReference type="GO" id="GO:0009036">
    <property type="term" value="F:type II site-specific deoxyribonuclease activity"/>
    <property type="evidence" value="ECO:0007669"/>
    <property type="project" value="InterPro"/>
</dbReference>
<sequence>IISSFILSLLSLEDRKNLALELLNEQVIQQRLKLTHWSVITGQSAQIDTGYVAQHLASLITQISGQAMRGKGVDLIDSSEIKAANFLDSLDKKGATAPRWNFTAVTKEIMERFLNYEKIYLLSMDLNTKGKFRTRMWKIDITKHHILKNRYIEWMYKLGYPKFNTSKDQPSVNFQLFPPHSGTDEAFARHGNGRSNGFDKLKIPLENTPGAELVFRADEDENKSIIISKFQNMNY</sequence>
<keyword evidence="1" id="KW-0540">Nuclease</keyword>
<evidence type="ECO:0000313" key="1">
    <source>
        <dbReference type="EMBL" id="NGX97257.1"/>
    </source>
</evidence>
<feature type="non-terminal residue" evidence="1">
    <location>
        <position position="1"/>
    </location>
</feature>
<dbReference type="Pfam" id="PF09567">
    <property type="entry name" value="RE_MamI"/>
    <property type="match status" value="1"/>
</dbReference>
<dbReference type="EMBL" id="JAAMRR010000977">
    <property type="protein sequence ID" value="NGX97257.1"/>
    <property type="molecule type" value="Genomic_DNA"/>
</dbReference>
<organism evidence="1 2">
    <name type="scientific">Candidatus Afipia apatlaquensis</name>
    <dbReference type="NCBI Taxonomy" id="2712852"/>
    <lineage>
        <taxon>Bacteria</taxon>
        <taxon>Pseudomonadati</taxon>
        <taxon>Pseudomonadota</taxon>
        <taxon>Alphaproteobacteria</taxon>
        <taxon>Hyphomicrobiales</taxon>
        <taxon>Nitrobacteraceae</taxon>
        <taxon>Afipia</taxon>
    </lineage>
</organism>
<evidence type="ECO:0000313" key="2">
    <source>
        <dbReference type="Proteomes" id="UP000480266"/>
    </source>
</evidence>
<keyword evidence="1" id="KW-0378">Hydrolase</keyword>
<proteinExistence type="predicted"/>
<dbReference type="GO" id="GO:0009307">
    <property type="term" value="P:DNA restriction-modification system"/>
    <property type="evidence" value="ECO:0007669"/>
    <property type="project" value="InterPro"/>
</dbReference>
<protein>
    <submittedName>
        <fullName evidence="1">MamI family restriction endonuclease</fullName>
    </submittedName>
</protein>
<keyword evidence="1" id="KW-0255">Endonuclease</keyword>
<reference evidence="1" key="1">
    <citation type="submission" date="2020-02" db="EMBL/GenBank/DDBJ databases">
        <title>Draft genome sequence of Candidatus Afipia apatlaquensis IBT-C3, a potential strain for decolorization of textile dyes.</title>
        <authorList>
            <person name="Sanchez-Reyes A."/>
            <person name="Breton-Deval L."/>
            <person name="Mangelson H."/>
            <person name="Sanchez-Flores A."/>
        </authorList>
    </citation>
    <scope>NUCLEOTIDE SEQUENCE [LARGE SCALE GENOMIC DNA]</scope>
    <source>
        <strain evidence="1">IBT-C3</strain>
    </source>
</reference>
<keyword evidence="2" id="KW-1185">Reference proteome</keyword>
<accession>A0A7C9RHK4</accession>